<proteinExistence type="predicted"/>
<protein>
    <submittedName>
        <fullName evidence="3">Uncharacterized protein</fullName>
    </submittedName>
</protein>
<sequence>MRWLAVAVAIAIAGAAISPRRAADVIPGRDAPGGHCHCHCHWTVTQKVASLTKLHSCIPTFQLPTSDEVEASGSESSGGSGFESPTSSGPPTTPTPSATLGSYTAAHRPRAHHALQQHQAFGRRSLPRMPLSLPVSSVPPTSPLRRRARRPPNGHSRCRRGFRHTRAGIRAMPTTHLHPRPHPLLHPSCPARRLVRALRARRRVAEHVRVRPGRRPPRTATATGARSSDLGVQQERERAAAQADPGGDVPAMMSHVHDWIGLLHGPSQELWLTYEHRQTLLIGDSEGIRRKSCSSVLKALYQLLLVNFRPAARKAWIFDTSINGFLGLNSARMVAILGAQGLAHHHHGRRVPMKSHRERSIRAYTLGMLCQNLLFVGVHDIADPSGGEVARRFAPTERRGDVFLERDAFTAATDGEMNLEFLGRHFDRFAVFFMGRPVCGLAFAILHRVEGLSKRRRRLPKADLRTTAFLGCTGLQAATADHRDGDETYNSKPENECRRSS</sequence>
<feature type="region of interest" description="Disordered" evidence="1">
    <location>
        <begin position="206"/>
        <end position="248"/>
    </location>
</feature>
<evidence type="ECO:0000256" key="1">
    <source>
        <dbReference type="SAM" id="MobiDB-lite"/>
    </source>
</evidence>
<feature type="region of interest" description="Disordered" evidence="1">
    <location>
        <begin position="481"/>
        <end position="501"/>
    </location>
</feature>
<evidence type="ECO:0000313" key="3">
    <source>
        <dbReference type="EMBL" id="KAJ7197412.1"/>
    </source>
</evidence>
<comment type="caution">
    <text evidence="3">The sequence shown here is derived from an EMBL/GenBank/DDBJ whole genome shotgun (WGS) entry which is preliminary data.</text>
</comment>
<gene>
    <name evidence="3" type="ORF">GGX14DRAFT_667980</name>
</gene>
<feature type="chain" id="PRO_5042290428" evidence="2">
    <location>
        <begin position="23"/>
        <end position="501"/>
    </location>
</feature>
<feature type="compositionally biased region" description="Basic residues" evidence="1">
    <location>
        <begin position="144"/>
        <end position="160"/>
    </location>
</feature>
<feature type="compositionally biased region" description="Low complexity" evidence="1">
    <location>
        <begin position="128"/>
        <end position="139"/>
    </location>
</feature>
<accession>A0AAD6UYE3</accession>
<name>A0AAD6UYE3_9AGAR</name>
<organism evidence="3 4">
    <name type="scientific">Mycena pura</name>
    <dbReference type="NCBI Taxonomy" id="153505"/>
    <lineage>
        <taxon>Eukaryota</taxon>
        <taxon>Fungi</taxon>
        <taxon>Dikarya</taxon>
        <taxon>Basidiomycota</taxon>
        <taxon>Agaricomycotina</taxon>
        <taxon>Agaricomycetes</taxon>
        <taxon>Agaricomycetidae</taxon>
        <taxon>Agaricales</taxon>
        <taxon>Marasmiineae</taxon>
        <taxon>Mycenaceae</taxon>
        <taxon>Mycena</taxon>
    </lineage>
</organism>
<feature type="compositionally biased region" description="Low complexity" evidence="1">
    <location>
        <begin position="82"/>
        <end position="99"/>
    </location>
</feature>
<keyword evidence="4" id="KW-1185">Reference proteome</keyword>
<evidence type="ECO:0000313" key="4">
    <source>
        <dbReference type="Proteomes" id="UP001219525"/>
    </source>
</evidence>
<feature type="region of interest" description="Disordered" evidence="1">
    <location>
        <begin position="128"/>
        <end position="160"/>
    </location>
</feature>
<keyword evidence="2" id="KW-0732">Signal</keyword>
<feature type="region of interest" description="Disordered" evidence="1">
    <location>
        <begin position="66"/>
        <end position="102"/>
    </location>
</feature>
<dbReference type="AlphaFoldDB" id="A0AAD6UYE3"/>
<dbReference type="EMBL" id="JARJCW010000078">
    <property type="protein sequence ID" value="KAJ7197412.1"/>
    <property type="molecule type" value="Genomic_DNA"/>
</dbReference>
<reference evidence="3" key="1">
    <citation type="submission" date="2023-03" db="EMBL/GenBank/DDBJ databases">
        <title>Massive genome expansion in bonnet fungi (Mycena s.s.) driven by repeated elements and novel gene families across ecological guilds.</title>
        <authorList>
            <consortium name="Lawrence Berkeley National Laboratory"/>
            <person name="Harder C.B."/>
            <person name="Miyauchi S."/>
            <person name="Viragh M."/>
            <person name="Kuo A."/>
            <person name="Thoen E."/>
            <person name="Andreopoulos B."/>
            <person name="Lu D."/>
            <person name="Skrede I."/>
            <person name="Drula E."/>
            <person name="Henrissat B."/>
            <person name="Morin E."/>
            <person name="Kohler A."/>
            <person name="Barry K."/>
            <person name="LaButti K."/>
            <person name="Morin E."/>
            <person name="Salamov A."/>
            <person name="Lipzen A."/>
            <person name="Mereny Z."/>
            <person name="Hegedus B."/>
            <person name="Baldrian P."/>
            <person name="Stursova M."/>
            <person name="Weitz H."/>
            <person name="Taylor A."/>
            <person name="Grigoriev I.V."/>
            <person name="Nagy L.G."/>
            <person name="Martin F."/>
            <person name="Kauserud H."/>
        </authorList>
    </citation>
    <scope>NUCLEOTIDE SEQUENCE</scope>
    <source>
        <strain evidence="3">9144</strain>
    </source>
</reference>
<evidence type="ECO:0000256" key="2">
    <source>
        <dbReference type="SAM" id="SignalP"/>
    </source>
</evidence>
<feature type="signal peptide" evidence="2">
    <location>
        <begin position="1"/>
        <end position="22"/>
    </location>
</feature>
<dbReference type="Proteomes" id="UP001219525">
    <property type="component" value="Unassembled WGS sequence"/>
</dbReference>